<reference evidence="2 3" key="1">
    <citation type="submission" date="2019-11" db="EMBL/GenBank/DDBJ databases">
        <title>Draft genome sequence of Labilibaculum sp. strain SYP isolated from Black Sea.</title>
        <authorList>
            <person name="Yadav S."/>
            <person name="Villanueva L."/>
        </authorList>
    </citation>
    <scope>NUCLEOTIDE SEQUENCE [LARGE SCALE GENOMIC DNA]</scope>
    <source>
        <strain evidence="2 3">44</strain>
    </source>
</reference>
<organism evidence="1 4">
    <name type="scientific">Labilibaculum euxinus</name>
    <dbReference type="NCBI Taxonomy" id="2686357"/>
    <lineage>
        <taxon>Bacteria</taxon>
        <taxon>Pseudomonadati</taxon>
        <taxon>Bacteroidota</taxon>
        <taxon>Bacteroidia</taxon>
        <taxon>Marinilabiliales</taxon>
        <taxon>Marinifilaceae</taxon>
        <taxon>Labilibaculum</taxon>
    </lineage>
</organism>
<keyword evidence="3" id="KW-1185">Reference proteome</keyword>
<evidence type="ECO:0000313" key="1">
    <source>
        <dbReference type="EMBL" id="MUP37116.1"/>
    </source>
</evidence>
<evidence type="ECO:0000313" key="3">
    <source>
        <dbReference type="Proteomes" id="UP000285951"/>
    </source>
</evidence>
<gene>
    <name evidence="2" type="ORF">DWB62_004755</name>
    <name evidence="1" type="ORF">GNY23_04755</name>
</gene>
<dbReference type="OrthoDB" id="1523672at2"/>
<accession>A0A7M4D387</accession>
<protein>
    <submittedName>
        <fullName evidence="1">Uncharacterized protein</fullName>
    </submittedName>
</protein>
<sequence>MSRIVQFTFLVSLFTLNSCTVKNQISTYWQNERNFNSEIYSTTEANYYNAEDQISVKVFNNDKFIDIILETNSTNTLRKIYNLGLSIWIDPEAKLQNNFAINFPMPAEFPFTEEKFENYLSRFSLTELNEEFWDRFQLFEVVNAKKNESLSISTLQEDDTYQVKLSSKNEVLFSYHLRIAMSEFYSKNLSGNEIIGIGVASVNEANEEYYSALSSKEYINKRMERLKAGTNQNPYELAEWWVKFKLSTESEQ</sequence>
<comment type="caution">
    <text evidence="1">The sequence shown here is derived from an EMBL/GenBank/DDBJ whole genome shotgun (WGS) entry which is preliminary data.</text>
</comment>
<name>A0A7M4D387_9BACT</name>
<proteinExistence type="predicted"/>
<dbReference type="EMBL" id="WOTW01000007">
    <property type="protein sequence ID" value="MUP37116.1"/>
    <property type="molecule type" value="Genomic_DNA"/>
</dbReference>
<dbReference type="Proteomes" id="UP000462449">
    <property type="component" value="Unassembled WGS sequence"/>
</dbReference>
<evidence type="ECO:0000313" key="4">
    <source>
        <dbReference type="Proteomes" id="UP000462449"/>
    </source>
</evidence>
<dbReference type="Proteomes" id="UP000285951">
    <property type="component" value="Unassembled WGS sequence"/>
</dbReference>
<evidence type="ECO:0000313" key="2">
    <source>
        <dbReference type="EMBL" id="MVB06321.1"/>
    </source>
</evidence>
<reference evidence="1 4" key="2">
    <citation type="submission" date="2019-12" db="EMBL/GenBank/DDBJ databases">
        <title>Draft genome sequence of Labilibaculum sp. strain 44 isolated from deep waters of Black Sea.</title>
        <authorList>
            <person name="Yadav S."/>
            <person name="Villanueva L."/>
        </authorList>
    </citation>
    <scope>NUCLEOTIDE SEQUENCE [LARGE SCALE GENOMIC DNA]</scope>
    <source>
        <strain evidence="1 4">44</strain>
    </source>
</reference>
<dbReference type="EMBL" id="QTZN02000007">
    <property type="protein sequence ID" value="MVB06321.1"/>
    <property type="molecule type" value="Genomic_DNA"/>
</dbReference>
<dbReference type="RefSeq" id="WP_156194950.1">
    <property type="nucleotide sequence ID" value="NZ_QTZN02000007.1"/>
</dbReference>
<dbReference type="AlphaFoldDB" id="A0A7M4D387"/>